<proteinExistence type="predicted"/>
<evidence type="ECO:0000313" key="2">
    <source>
        <dbReference type="Proteomes" id="UP000447833"/>
    </source>
</evidence>
<name>A0A845F054_9BACL</name>
<reference evidence="1 2" key="1">
    <citation type="submission" date="2019-11" db="EMBL/GenBank/DDBJ databases">
        <title>Genome sequences of 17 halophilic strains isolated from different environments.</title>
        <authorList>
            <person name="Furrow R.E."/>
        </authorList>
    </citation>
    <scope>NUCLEOTIDE SEQUENCE [LARGE SCALE GENOMIC DNA]</scope>
    <source>
        <strain evidence="1 2">22506_14_FS</strain>
    </source>
</reference>
<dbReference type="AlphaFoldDB" id="A0A845F054"/>
<evidence type="ECO:0000313" key="1">
    <source>
        <dbReference type="EMBL" id="MYL64213.1"/>
    </source>
</evidence>
<organism evidence="1 2">
    <name type="scientific">Guptibacillus hwajinpoensis</name>
    <dbReference type="NCBI Taxonomy" id="208199"/>
    <lineage>
        <taxon>Bacteria</taxon>
        <taxon>Bacillati</taxon>
        <taxon>Bacillota</taxon>
        <taxon>Bacilli</taxon>
        <taxon>Bacillales</taxon>
        <taxon>Guptibacillaceae</taxon>
        <taxon>Guptibacillus</taxon>
    </lineage>
</organism>
<dbReference type="RefSeq" id="WP_160919639.1">
    <property type="nucleotide sequence ID" value="NZ_WMEY01000003.1"/>
</dbReference>
<protein>
    <submittedName>
        <fullName evidence="1">Uncharacterized protein</fullName>
    </submittedName>
</protein>
<comment type="caution">
    <text evidence="1">The sequence shown here is derived from an EMBL/GenBank/DDBJ whole genome shotgun (WGS) entry which is preliminary data.</text>
</comment>
<dbReference type="Proteomes" id="UP000447833">
    <property type="component" value="Unassembled WGS sequence"/>
</dbReference>
<gene>
    <name evidence="1" type="ORF">GLW07_12710</name>
</gene>
<accession>A0A845F054</accession>
<sequence length="275" mass="32096">MWNKRFVPDYDLFFFKHYPREFKAISRKEGYANLSLDDRTSFLTWNVHPEAEWIAKVSNELFLSLDKDMQKKLLLTQVEYGRGFYFKYQDLLTLDSDPATVAILDGCCLMYKKEKIVVFQGWSWRQLSLSFRFKLLEMISRNFVSSSSLQVGEEMGSSELINTFISCNGPNCFSFTLMNLDKEAAQTYTKTWVKEREFLTSLNSYGYHAKARNHVTPQDVLVWFQNNQAVHGCYAISEAHVLNKNGQTMFHPYQCLPLSDVMNTWKSSTLVIYSK</sequence>
<dbReference type="EMBL" id="WMEY01000003">
    <property type="protein sequence ID" value="MYL64213.1"/>
    <property type="molecule type" value="Genomic_DNA"/>
</dbReference>